<feature type="transmembrane region" description="Helical" evidence="1">
    <location>
        <begin position="272"/>
        <end position="292"/>
    </location>
</feature>
<organism evidence="2 3">
    <name type="scientific">Saprolegnia parasitica (strain CBS 223.65)</name>
    <dbReference type="NCBI Taxonomy" id="695850"/>
    <lineage>
        <taxon>Eukaryota</taxon>
        <taxon>Sar</taxon>
        <taxon>Stramenopiles</taxon>
        <taxon>Oomycota</taxon>
        <taxon>Saprolegniomycetes</taxon>
        <taxon>Saprolegniales</taxon>
        <taxon>Saprolegniaceae</taxon>
        <taxon>Saprolegnia</taxon>
    </lineage>
</organism>
<dbReference type="GeneID" id="24131035"/>
<keyword evidence="1" id="KW-1133">Transmembrane helix</keyword>
<evidence type="ECO:0000313" key="2">
    <source>
        <dbReference type="EMBL" id="KDO25888.1"/>
    </source>
</evidence>
<dbReference type="OrthoDB" id="85009at2759"/>
<dbReference type="RefSeq" id="XP_012203449.1">
    <property type="nucleotide sequence ID" value="XM_012348059.1"/>
</dbReference>
<evidence type="ECO:0000313" key="3">
    <source>
        <dbReference type="Proteomes" id="UP000030745"/>
    </source>
</evidence>
<dbReference type="EMBL" id="KK583228">
    <property type="protein sequence ID" value="KDO25888.1"/>
    <property type="molecule type" value="Genomic_DNA"/>
</dbReference>
<sequence length="324" mass="36507">MRATRALHTGSNVGLADYMLVPYTLALTMSSTMALVTCVVVFKWASVKRHASQGALFMFFACTVVWSAVTFVGCIAKYLDDRETNWNNSLTKYTFLVAQIFQVGAALWLLVAVHEIKRMVFAPRSAANSKRAMRFFVISIDAFLFLYGMGMILYVRLHFGADHDDDHDDDQNDHSSNSTGFGHEEQLNFFEALQWGHSLLRVTSVLYPIGISLYFHAHRFDIERLGDDERGKISHRQVQLIGLLNAIATVPICLTETSHYDTYNVFVQLAQFSYYLSGTVSSFAVGCFLPRFDKLLQTPRSSAAASFVSSPPSTERIYILETRQ</sequence>
<dbReference type="VEuPathDB" id="FungiDB:SPRG_08830"/>
<feature type="transmembrane region" description="Helical" evidence="1">
    <location>
        <begin position="20"/>
        <end position="42"/>
    </location>
</feature>
<protein>
    <submittedName>
        <fullName evidence="2">Uncharacterized protein</fullName>
    </submittedName>
</protein>
<feature type="transmembrane region" description="Helical" evidence="1">
    <location>
        <begin position="238"/>
        <end position="260"/>
    </location>
</feature>
<gene>
    <name evidence="2" type="ORF">SPRG_08830</name>
</gene>
<dbReference type="Proteomes" id="UP000030745">
    <property type="component" value="Unassembled WGS sequence"/>
</dbReference>
<keyword evidence="1" id="KW-0812">Transmembrane</keyword>
<evidence type="ECO:0000256" key="1">
    <source>
        <dbReference type="SAM" id="Phobius"/>
    </source>
</evidence>
<feature type="transmembrane region" description="Helical" evidence="1">
    <location>
        <begin position="198"/>
        <end position="217"/>
    </location>
</feature>
<accession>A0A067C5U7</accession>
<dbReference type="OMA" id="ISHRQVQ"/>
<feature type="transmembrane region" description="Helical" evidence="1">
    <location>
        <begin position="93"/>
        <end position="114"/>
    </location>
</feature>
<proteinExistence type="predicted"/>
<dbReference type="KEGG" id="spar:SPRG_08830"/>
<feature type="transmembrane region" description="Helical" evidence="1">
    <location>
        <begin position="54"/>
        <end position="78"/>
    </location>
</feature>
<keyword evidence="1" id="KW-0472">Membrane</keyword>
<feature type="transmembrane region" description="Helical" evidence="1">
    <location>
        <begin position="135"/>
        <end position="155"/>
    </location>
</feature>
<dbReference type="AlphaFoldDB" id="A0A067C5U7"/>
<reference evidence="2 3" key="1">
    <citation type="journal article" date="2013" name="PLoS Genet.">
        <title>Distinctive expansion of potential virulence genes in the genome of the oomycete fish pathogen Saprolegnia parasitica.</title>
        <authorList>
            <person name="Jiang R.H."/>
            <person name="de Bruijn I."/>
            <person name="Haas B.J."/>
            <person name="Belmonte R."/>
            <person name="Lobach L."/>
            <person name="Christie J."/>
            <person name="van den Ackerveken G."/>
            <person name="Bottin A."/>
            <person name="Bulone V."/>
            <person name="Diaz-Moreno S.M."/>
            <person name="Dumas B."/>
            <person name="Fan L."/>
            <person name="Gaulin E."/>
            <person name="Govers F."/>
            <person name="Grenville-Briggs L.J."/>
            <person name="Horner N.R."/>
            <person name="Levin J.Z."/>
            <person name="Mammella M."/>
            <person name="Meijer H.J."/>
            <person name="Morris P."/>
            <person name="Nusbaum C."/>
            <person name="Oome S."/>
            <person name="Phillips A.J."/>
            <person name="van Rooyen D."/>
            <person name="Rzeszutek E."/>
            <person name="Saraiva M."/>
            <person name="Secombes C.J."/>
            <person name="Seidl M.F."/>
            <person name="Snel B."/>
            <person name="Stassen J.H."/>
            <person name="Sykes S."/>
            <person name="Tripathy S."/>
            <person name="van den Berg H."/>
            <person name="Vega-Arreguin J.C."/>
            <person name="Wawra S."/>
            <person name="Young S.K."/>
            <person name="Zeng Q."/>
            <person name="Dieguez-Uribeondo J."/>
            <person name="Russ C."/>
            <person name="Tyler B.M."/>
            <person name="van West P."/>
        </authorList>
    </citation>
    <scope>NUCLEOTIDE SEQUENCE [LARGE SCALE GENOMIC DNA]</scope>
    <source>
        <strain evidence="2 3">CBS 223.65</strain>
    </source>
</reference>
<name>A0A067C5U7_SAPPC</name>
<keyword evidence="3" id="KW-1185">Reference proteome</keyword>